<organism evidence="2 3">
    <name type="scientific">Rohdeia mirabilis</name>
    <dbReference type="NCBI Taxonomy" id="2528008"/>
    <lineage>
        <taxon>Bacteria</taxon>
        <taxon>Pseudomonadati</taxon>
        <taxon>Planctomycetota</taxon>
        <taxon>Planctomycetia</taxon>
        <taxon>Planctomycetia incertae sedis</taxon>
        <taxon>Rohdeia</taxon>
    </lineage>
</organism>
<reference evidence="2 3" key="1">
    <citation type="submission" date="2019-02" db="EMBL/GenBank/DDBJ databases">
        <title>Deep-cultivation of Planctomycetes and their phenomic and genomic characterization uncovers novel biology.</title>
        <authorList>
            <person name="Wiegand S."/>
            <person name="Jogler M."/>
            <person name="Boedeker C."/>
            <person name="Pinto D."/>
            <person name="Vollmers J."/>
            <person name="Rivas-Marin E."/>
            <person name="Kohn T."/>
            <person name="Peeters S.H."/>
            <person name="Heuer A."/>
            <person name="Rast P."/>
            <person name="Oberbeckmann S."/>
            <person name="Bunk B."/>
            <person name="Jeske O."/>
            <person name="Meyerdierks A."/>
            <person name="Storesund J.E."/>
            <person name="Kallscheuer N."/>
            <person name="Luecker S."/>
            <person name="Lage O.M."/>
            <person name="Pohl T."/>
            <person name="Merkel B.J."/>
            <person name="Hornburger P."/>
            <person name="Mueller R.-W."/>
            <person name="Bruemmer F."/>
            <person name="Labrenz M."/>
            <person name="Spormann A.M."/>
            <person name="Op den Camp H."/>
            <person name="Overmann J."/>
            <person name="Amann R."/>
            <person name="Jetten M.S.M."/>
            <person name="Mascher T."/>
            <person name="Medema M.H."/>
            <person name="Devos D.P."/>
            <person name="Kaster A.-K."/>
            <person name="Ovreas L."/>
            <person name="Rohde M."/>
            <person name="Galperin M.Y."/>
            <person name="Jogler C."/>
        </authorList>
    </citation>
    <scope>NUCLEOTIDE SEQUENCE [LARGE SCALE GENOMIC DNA]</scope>
    <source>
        <strain evidence="2 3">Pla163</strain>
    </source>
</reference>
<accession>A0A518D3A1</accession>
<evidence type="ECO:0000256" key="1">
    <source>
        <dbReference type="SAM" id="SignalP"/>
    </source>
</evidence>
<evidence type="ECO:0000313" key="2">
    <source>
        <dbReference type="EMBL" id="QDU85948.1"/>
    </source>
</evidence>
<gene>
    <name evidence="2" type="primary">mreC</name>
    <name evidence="2" type="ORF">Pla163_30950</name>
</gene>
<feature type="chain" id="PRO_5021809597" evidence="1">
    <location>
        <begin position="28"/>
        <end position="508"/>
    </location>
</feature>
<proteinExistence type="predicted"/>
<dbReference type="RefSeq" id="WP_145190268.1">
    <property type="nucleotide sequence ID" value="NZ_CP036290.1"/>
</dbReference>
<protein>
    <submittedName>
        <fullName evidence="2">Cell shape-determining protein MreC</fullName>
    </submittedName>
</protein>
<dbReference type="EMBL" id="CP036290">
    <property type="protein sequence ID" value="QDU85948.1"/>
    <property type="molecule type" value="Genomic_DNA"/>
</dbReference>
<keyword evidence="1" id="KW-0732">Signal</keyword>
<sequence precursor="true">MSRRVPRGLFHVTWIACALLALRPVPAADRAVEFVLAPSRVVGRVFTPLTTLGQGSVSADERDVRAIAAEAYGTRVLEDLVFASLPSEELRAGRRCVPARVLRRPSGRRDELVVEPWTLVGVEVGQPVVFGDSYVGRVHEILGREGRAVVRLVTQPQLFVGALLPAQLPGTVDTEAAADAPSGAGVPGQKESFDVRFVVGGVAVGRRPLDGGEALLWLAAHNPSRPDATPGGLLVVDELLSELDPFADLSRGFELGRLERGASDGDWHVAPQVDFLHGLYQVVVVTPPGAPTVQPPAHPLFEPRWARARAASAGDPNPTRAGAALWVDGGASAPLGAAVVAGGRLVGRVTGSTVLGVDVALLADPGLALPVSGVPVEIETPYGEWVPPHDDAPRVLGRIVSLGLDRATGQVAFHLRDAVPLELAGLPDGTRVRLRLVTGSGETALPSALVVGEAVLLTGSSGGRGRRFLLDAPTDPLRGAASLFVRLADDDVGEVAATDAARGRIEAR</sequence>
<name>A0A518D3A1_9BACT</name>
<feature type="signal peptide" evidence="1">
    <location>
        <begin position="1"/>
        <end position="27"/>
    </location>
</feature>
<evidence type="ECO:0000313" key="3">
    <source>
        <dbReference type="Proteomes" id="UP000319342"/>
    </source>
</evidence>
<dbReference type="Proteomes" id="UP000319342">
    <property type="component" value="Chromosome"/>
</dbReference>
<keyword evidence="3" id="KW-1185">Reference proteome</keyword>
<dbReference type="OrthoDB" id="10007434at2"/>
<dbReference type="AlphaFoldDB" id="A0A518D3A1"/>